<dbReference type="SUPFAM" id="SSF55073">
    <property type="entry name" value="Nucleotide cyclase"/>
    <property type="match status" value="1"/>
</dbReference>
<dbReference type="InterPro" id="IPR043128">
    <property type="entry name" value="Rev_trsase/Diguanyl_cyclase"/>
</dbReference>
<dbReference type="InterPro" id="IPR001633">
    <property type="entry name" value="EAL_dom"/>
</dbReference>
<dbReference type="Pfam" id="PF00990">
    <property type="entry name" value="GGDEF"/>
    <property type="match status" value="1"/>
</dbReference>
<evidence type="ECO:0000256" key="1">
    <source>
        <dbReference type="SAM" id="Phobius"/>
    </source>
</evidence>
<protein>
    <submittedName>
        <fullName evidence="4">Bifunctional diguanylate cyclase/phosphodiesterase</fullName>
    </submittedName>
</protein>
<keyword evidence="5" id="KW-1185">Reference proteome</keyword>
<dbReference type="InterPro" id="IPR050706">
    <property type="entry name" value="Cyclic-di-GMP_PDE-like"/>
</dbReference>
<dbReference type="Gene3D" id="3.30.70.270">
    <property type="match status" value="1"/>
</dbReference>
<keyword evidence="1" id="KW-0812">Transmembrane</keyword>
<dbReference type="SMART" id="SM00052">
    <property type="entry name" value="EAL"/>
    <property type="match status" value="1"/>
</dbReference>
<dbReference type="PANTHER" id="PTHR33121">
    <property type="entry name" value="CYCLIC DI-GMP PHOSPHODIESTERASE PDEF"/>
    <property type="match status" value="1"/>
</dbReference>
<reference evidence="4 5" key="1">
    <citation type="submission" date="2018-05" db="EMBL/GenBank/DDBJ databases">
        <title>Vibrio limimaris sp. nov., isolated from marine sediment.</title>
        <authorList>
            <person name="Li C.-M."/>
        </authorList>
    </citation>
    <scope>NUCLEOTIDE SEQUENCE [LARGE SCALE GENOMIC DNA]</scope>
    <source>
        <strain evidence="4 5">E4404</strain>
    </source>
</reference>
<sequence>MTNQGLNLIPILLTFVGLLMLMYSLRPTAAICKKSQQKGWCLLYYLILFFVLGYLISLIRFVSAPVFTVEYLVHSLILVSGGLFVLMVTQLSHRSILQVEESTSREEYNALHDSLTSLGNRHYLHRAATSLIRERTSFTLLVIDLNNFRQINNAIGHYLGDELIRALSIKLRQHLPEQCSIYRMSGDEFTLLWEKTTDIELELLANQIHELLSSPLDIHGYSLHISASIGVSCYPRHSGNIEKLLQQAELAMYACKRRGSEYLVFSEELNQGAKEKLAIAARLKEALKSKEFQLYYQPVIESADSSVHGAEILIRWPQEDGSFIPPNLFIPIAEQSSMINEITCWVIQQCLLELPALKKAGFKGNLHINLSAKDMHNPSLVTQLKGAVSKGEIQPQQLIFEITESTMMTDINQARKMMTLLARTGFSFSIDDFGTGFSSLSLLKVLPLSQIKIDQSFVTDMEASSSNTSIVNSVIYLAKSLEYSVVAEGIEDRQTADRLCSMGCHYLQGYYFSKPLPLDSFTQYLQNQKTLVH</sequence>
<feature type="transmembrane region" description="Helical" evidence="1">
    <location>
        <begin position="71"/>
        <end position="89"/>
    </location>
</feature>
<accession>A0A2U3B957</accession>
<dbReference type="NCBIfam" id="TIGR00254">
    <property type="entry name" value="GGDEF"/>
    <property type="match status" value="1"/>
</dbReference>
<dbReference type="InterPro" id="IPR000160">
    <property type="entry name" value="GGDEF_dom"/>
</dbReference>
<comment type="caution">
    <text evidence="4">The sequence shown here is derived from an EMBL/GenBank/DDBJ whole genome shotgun (WGS) entry which is preliminary data.</text>
</comment>
<dbReference type="OrthoDB" id="1316910at2"/>
<dbReference type="SMART" id="SM00267">
    <property type="entry name" value="GGDEF"/>
    <property type="match status" value="1"/>
</dbReference>
<name>A0A2U3B957_9VIBR</name>
<feature type="domain" description="GGDEF" evidence="3">
    <location>
        <begin position="136"/>
        <end position="268"/>
    </location>
</feature>
<dbReference type="PROSITE" id="PS50883">
    <property type="entry name" value="EAL"/>
    <property type="match status" value="1"/>
</dbReference>
<dbReference type="CDD" id="cd01948">
    <property type="entry name" value="EAL"/>
    <property type="match status" value="1"/>
</dbReference>
<dbReference type="InterPro" id="IPR035919">
    <property type="entry name" value="EAL_sf"/>
</dbReference>
<dbReference type="InterPro" id="IPR029787">
    <property type="entry name" value="Nucleotide_cyclase"/>
</dbReference>
<feature type="transmembrane region" description="Helical" evidence="1">
    <location>
        <begin position="41"/>
        <end position="59"/>
    </location>
</feature>
<evidence type="ECO:0000313" key="4">
    <source>
        <dbReference type="EMBL" id="PWI33339.1"/>
    </source>
</evidence>
<evidence type="ECO:0000313" key="5">
    <source>
        <dbReference type="Proteomes" id="UP000245362"/>
    </source>
</evidence>
<feature type="transmembrane region" description="Helical" evidence="1">
    <location>
        <begin position="6"/>
        <end position="25"/>
    </location>
</feature>
<feature type="domain" description="EAL" evidence="2">
    <location>
        <begin position="276"/>
        <end position="529"/>
    </location>
</feature>
<dbReference type="AlphaFoldDB" id="A0A2U3B957"/>
<dbReference type="EMBL" id="QFWT01000005">
    <property type="protein sequence ID" value="PWI33339.1"/>
    <property type="molecule type" value="Genomic_DNA"/>
</dbReference>
<evidence type="ECO:0000259" key="3">
    <source>
        <dbReference type="PROSITE" id="PS50887"/>
    </source>
</evidence>
<dbReference type="Proteomes" id="UP000245362">
    <property type="component" value="Unassembled WGS sequence"/>
</dbReference>
<dbReference type="RefSeq" id="WP_109319923.1">
    <property type="nucleotide sequence ID" value="NZ_QFWT01000005.1"/>
</dbReference>
<gene>
    <name evidence="4" type="ORF">DI392_10820</name>
</gene>
<keyword evidence="1" id="KW-0472">Membrane</keyword>
<keyword evidence="1" id="KW-1133">Transmembrane helix</keyword>
<dbReference type="Pfam" id="PF00563">
    <property type="entry name" value="EAL"/>
    <property type="match status" value="1"/>
</dbReference>
<proteinExistence type="predicted"/>
<dbReference type="CDD" id="cd01949">
    <property type="entry name" value="GGDEF"/>
    <property type="match status" value="1"/>
</dbReference>
<dbReference type="GO" id="GO:0071111">
    <property type="term" value="F:cyclic-guanylate-specific phosphodiesterase activity"/>
    <property type="evidence" value="ECO:0007669"/>
    <property type="project" value="InterPro"/>
</dbReference>
<dbReference type="Gene3D" id="3.20.20.450">
    <property type="entry name" value="EAL domain"/>
    <property type="match status" value="1"/>
</dbReference>
<organism evidence="4 5">
    <name type="scientific">Vibrio albus</name>
    <dbReference type="NCBI Taxonomy" id="2200953"/>
    <lineage>
        <taxon>Bacteria</taxon>
        <taxon>Pseudomonadati</taxon>
        <taxon>Pseudomonadota</taxon>
        <taxon>Gammaproteobacteria</taxon>
        <taxon>Vibrionales</taxon>
        <taxon>Vibrionaceae</taxon>
        <taxon>Vibrio</taxon>
    </lineage>
</organism>
<dbReference type="PROSITE" id="PS50887">
    <property type="entry name" value="GGDEF"/>
    <property type="match status" value="1"/>
</dbReference>
<dbReference type="SUPFAM" id="SSF141868">
    <property type="entry name" value="EAL domain-like"/>
    <property type="match status" value="1"/>
</dbReference>
<evidence type="ECO:0000259" key="2">
    <source>
        <dbReference type="PROSITE" id="PS50883"/>
    </source>
</evidence>
<dbReference type="PANTHER" id="PTHR33121:SF70">
    <property type="entry name" value="SIGNALING PROTEIN YKOW"/>
    <property type="match status" value="1"/>
</dbReference>